<evidence type="ECO:0000313" key="2">
    <source>
        <dbReference type="EMBL" id="KJU84386.1"/>
    </source>
</evidence>
<dbReference type="AlphaFoldDB" id="A0A0F3GR66"/>
<proteinExistence type="predicted"/>
<evidence type="ECO:0000256" key="1">
    <source>
        <dbReference type="SAM" id="MobiDB-lite"/>
    </source>
</evidence>
<keyword evidence="3" id="KW-1185">Reference proteome</keyword>
<sequence length="52" mass="5956">MNGFTGKDYTVNKLYQDKSDLQNSCHSRASGNPLYKQGSINMYNNITPKKRK</sequence>
<feature type="compositionally biased region" description="Polar residues" evidence="1">
    <location>
        <begin position="38"/>
        <end position="52"/>
    </location>
</feature>
<accession>A0A0F3GR66</accession>
<comment type="caution">
    <text evidence="2">The sequence shown here is derived from an EMBL/GenBank/DDBJ whole genome shotgun (WGS) entry which is preliminary data.</text>
</comment>
<gene>
    <name evidence="2" type="ORF">MBAV_003420</name>
</gene>
<reference evidence="2 3" key="1">
    <citation type="submission" date="2015-02" db="EMBL/GenBank/DDBJ databases">
        <title>Single-cell genomics of uncultivated deep-branching MTB reveals a conserved set of magnetosome genes.</title>
        <authorList>
            <person name="Kolinko S."/>
            <person name="Richter M."/>
            <person name="Glockner F.O."/>
            <person name="Brachmann A."/>
            <person name="Schuler D."/>
        </authorList>
    </citation>
    <scope>NUCLEOTIDE SEQUENCE [LARGE SCALE GENOMIC DNA]</scope>
    <source>
        <strain evidence="2">TM-1</strain>
    </source>
</reference>
<evidence type="ECO:0000313" key="3">
    <source>
        <dbReference type="Proteomes" id="UP000033423"/>
    </source>
</evidence>
<organism evidence="2 3">
    <name type="scientific">Candidatus Magnetobacterium bavaricum</name>
    <dbReference type="NCBI Taxonomy" id="29290"/>
    <lineage>
        <taxon>Bacteria</taxon>
        <taxon>Pseudomonadati</taxon>
        <taxon>Nitrospirota</taxon>
        <taxon>Thermodesulfovibrionia</taxon>
        <taxon>Thermodesulfovibrionales</taxon>
        <taxon>Candidatus Magnetobacteriaceae</taxon>
        <taxon>Candidatus Magnetobacterium</taxon>
    </lineage>
</organism>
<protein>
    <submittedName>
        <fullName evidence="2">Uncharacterized protein</fullName>
    </submittedName>
</protein>
<feature type="non-terminal residue" evidence="2">
    <location>
        <position position="52"/>
    </location>
</feature>
<feature type="region of interest" description="Disordered" evidence="1">
    <location>
        <begin position="23"/>
        <end position="52"/>
    </location>
</feature>
<name>A0A0F3GR66_9BACT</name>
<dbReference type="EMBL" id="LACI01001486">
    <property type="protein sequence ID" value="KJU84386.1"/>
    <property type="molecule type" value="Genomic_DNA"/>
</dbReference>
<dbReference type="Proteomes" id="UP000033423">
    <property type="component" value="Unassembled WGS sequence"/>
</dbReference>